<feature type="transmembrane region" description="Helical" evidence="1">
    <location>
        <begin position="122"/>
        <end position="140"/>
    </location>
</feature>
<organism evidence="2 3">
    <name type="scientific">Marinobacter salinisoli</name>
    <dbReference type="NCBI Taxonomy" id="2769486"/>
    <lineage>
        <taxon>Bacteria</taxon>
        <taxon>Pseudomonadati</taxon>
        <taxon>Pseudomonadota</taxon>
        <taxon>Gammaproteobacteria</taxon>
        <taxon>Pseudomonadales</taxon>
        <taxon>Marinobacteraceae</taxon>
        <taxon>Marinobacter</taxon>
    </lineage>
</organism>
<keyword evidence="1" id="KW-0472">Membrane</keyword>
<keyword evidence="3" id="KW-1185">Reference proteome</keyword>
<reference evidence="2 3" key="1">
    <citation type="submission" date="2021-03" db="EMBL/GenBank/DDBJ databases">
        <title>Genome sequencing of Marinobacter sp. LPB0319.</title>
        <authorList>
            <person name="Kim J."/>
        </authorList>
    </citation>
    <scope>NUCLEOTIDE SEQUENCE [LARGE SCALE GENOMIC DNA]</scope>
    <source>
        <strain evidence="2 3">LPB0319</strain>
    </source>
</reference>
<dbReference type="RefSeq" id="WP_206644308.1">
    <property type="nucleotide sequence ID" value="NZ_CP071247.1"/>
</dbReference>
<dbReference type="EMBL" id="CP071247">
    <property type="protein sequence ID" value="QSP95101.1"/>
    <property type="molecule type" value="Genomic_DNA"/>
</dbReference>
<protein>
    <recommendedName>
        <fullName evidence="4">SHOCT domain-containing protein</fullName>
    </recommendedName>
</protein>
<keyword evidence="1" id="KW-0812">Transmembrane</keyword>
<dbReference type="Proteomes" id="UP000663555">
    <property type="component" value="Chromosome"/>
</dbReference>
<sequence length="225" mass="26069">MSLAVEHTDNINLDSLNLPSFDLQRQGWEIPPREQWRVDGKFRQTLLRKKTSTLFQRFNGHYLAINTHRRKKELPQQVLDLTFVDPQPREVKNYRYGLWFAAICLLTIPAAIHSLVPSSPAWLLAPILTGLLLMVGAWRWRNHYFEFRALNSNVVLFRVDAMTNEEARVIAFVDAVCKGINRGQSQLPEGKGRIPLAVAEMRRLAKEGVISDDDYETIKQNWFRL</sequence>
<evidence type="ECO:0000256" key="1">
    <source>
        <dbReference type="SAM" id="Phobius"/>
    </source>
</evidence>
<evidence type="ECO:0000313" key="3">
    <source>
        <dbReference type="Proteomes" id="UP000663555"/>
    </source>
</evidence>
<gene>
    <name evidence="2" type="ORF">LPB19_01370</name>
</gene>
<feature type="transmembrane region" description="Helical" evidence="1">
    <location>
        <begin position="96"/>
        <end position="116"/>
    </location>
</feature>
<name>A0ABX7MS28_9GAMM</name>
<evidence type="ECO:0008006" key="4">
    <source>
        <dbReference type="Google" id="ProtNLM"/>
    </source>
</evidence>
<keyword evidence="1" id="KW-1133">Transmembrane helix</keyword>
<accession>A0ABX7MS28</accession>
<proteinExistence type="predicted"/>
<evidence type="ECO:0000313" key="2">
    <source>
        <dbReference type="EMBL" id="QSP95101.1"/>
    </source>
</evidence>